<keyword evidence="2" id="KW-1003">Cell membrane</keyword>
<evidence type="ECO:0000256" key="6">
    <source>
        <dbReference type="SAM" id="Phobius"/>
    </source>
</evidence>
<dbReference type="AlphaFoldDB" id="A0A101FUB1"/>
<dbReference type="Proteomes" id="UP000053961">
    <property type="component" value="Unassembled WGS sequence"/>
</dbReference>
<proteinExistence type="predicted"/>
<name>A0A101FUB1_9EURY</name>
<dbReference type="GO" id="GO:0005886">
    <property type="term" value="C:plasma membrane"/>
    <property type="evidence" value="ECO:0007669"/>
    <property type="project" value="UniProtKB-SubCell"/>
</dbReference>
<gene>
    <name evidence="7" type="ORF">XD72_1002</name>
    <name evidence="8" type="ORF">XE07_1560</name>
</gene>
<reference evidence="9 10" key="2">
    <citation type="journal article" date="2015" name="MBio">
        <title>Genome-Resolved Metagenomic Analysis Reveals Roles for Candidate Phyla and Other Microbial Community Members in Biogeochemical Transformations in Oil Reservoirs.</title>
        <authorList>
            <person name="Hu P."/>
            <person name="Tom L."/>
            <person name="Singh A."/>
            <person name="Thomas B.C."/>
            <person name="Baker B.J."/>
            <person name="Piceno Y.M."/>
            <person name="Andersen G.L."/>
            <person name="Banfield J.F."/>
        </authorList>
    </citation>
    <scope>NUCLEOTIDE SEQUENCE [LARGE SCALE GENOMIC DNA]</scope>
    <source>
        <strain evidence="7">57_489</strain>
    </source>
</reference>
<feature type="transmembrane region" description="Helical" evidence="6">
    <location>
        <begin position="260"/>
        <end position="283"/>
    </location>
</feature>
<feature type="transmembrane region" description="Helical" evidence="6">
    <location>
        <begin position="175"/>
        <end position="195"/>
    </location>
</feature>
<dbReference type="Proteomes" id="UP000057043">
    <property type="component" value="Unassembled WGS sequence"/>
</dbReference>
<feature type="transmembrane region" description="Helical" evidence="6">
    <location>
        <begin position="399"/>
        <end position="418"/>
    </location>
</feature>
<dbReference type="InterPro" id="IPR050367">
    <property type="entry name" value="APC_superfamily"/>
</dbReference>
<dbReference type="EMBL" id="LGHB01000025">
    <property type="protein sequence ID" value="KUK95839.1"/>
    <property type="molecule type" value="Genomic_DNA"/>
</dbReference>
<evidence type="ECO:0000256" key="3">
    <source>
        <dbReference type="ARBA" id="ARBA00022692"/>
    </source>
</evidence>
<reference evidence="8" key="1">
    <citation type="journal article" date="2015" name="MBio">
        <title>Genome-resolved metagenomic analysis reveals roles for candidate phyla and other microbial community members in biogeochemical transformations in oil reservoirs.</title>
        <authorList>
            <person name="Hu P."/>
            <person name="Tom L."/>
            <person name="Singh A."/>
            <person name="Thomas B.C."/>
            <person name="Baker B.J."/>
            <person name="Piceno Y.M."/>
            <person name="Andersen G.L."/>
            <person name="Banfield J.F."/>
        </authorList>
    </citation>
    <scope>NUCLEOTIDE SEQUENCE [LARGE SCALE GENOMIC DNA]</scope>
    <source>
        <strain evidence="8">56_747</strain>
    </source>
</reference>
<sequence>MELKRELGLFEVTLSGVGIILGAGIYALIGKAAAQAGNSVWLSFAIAALIAVFTGLSYAELSSIFPRASAEYEYTNRAFGRKLAFVVGWLIIFSGVIGASTVALGFGGYFLALTGLPVLPSAVVLILLLSLVLLWGIKISAWFAIVFTLIETAGLLIVIYIGLPHFGSVDYFEMPHGFNGVFEAAALIFFAYMGFEEMVKLSEETREPERNIPLALILALAITIVLYMLVAVSVVSVVSWETLAASDAPFSEVAAEALGADAFVVISAIALFATANTVLLMLLAGSRIAYGMAESSSLPDFLAKVHPKRRTPWAAILVVMLLSMGFVFSGDIAFVASANDFILFATFVVINASLIYLRRIDPTRPRPFRVPMSLGWVPVPPVFGILTCIFLIFHLEPAAVLLGAALAVVGVLLAFVCCRKSA</sequence>
<feature type="transmembrane region" description="Helical" evidence="6">
    <location>
        <begin position="118"/>
        <end position="135"/>
    </location>
</feature>
<dbReference type="PANTHER" id="PTHR42770:SF11">
    <property type="entry name" value="INNER MEMBRANE TRANSPORT PROTEIN YBAT"/>
    <property type="match status" value="1"/>
</dbReference>
<feature type="transmembrane region" description="Helical" evidence="6">
    <location>
        <begin position="41"/>
        <end position="62"/>
    </location>
</feature>
<evidence type="ECO:0000256" key="4">
    <source>
        <dbReference type="ARBA" id="ARBA00022989"/>
    </source>
</evidence>
<organism evidence="7 10">
    <name type="scientific">Methanothrix harundinacea</name>
    <dbReference type="NCBI Taxonomy" id="301375"/>
    <lineage>
        <taxon>Archaea</taxon>
        <taxon>Methanobacteriati</taxon>
        <taxon>Methanobacteriota</taxon>
        <taxon>Stenosarchaea group</taxon>
        <taxon>Methanomicrobia</taxon>
        <taxon>Methanotrichales</taxon>
        <taxon>Methanotrichaceae</taxon>
        <taxon>Methanothrix</taxon>
    </lineage>
</organism>
<dbReference type="EMBL" id="LGFT01000020">
    <property type="protein sequence ID" value="KUK44630.1"/>
    <property type="molecule type" value="Genomic_DNA"/>
</dbReference>
<evidence type="ECO:0000313" key="8">
    <source>
        <dbReference type="EMBL" id="KUK95839.1"/>
    </source>
</evidence>
<evidence type="ECO:0000313" key="7">
    <source>
        <dbReference type="EMBL" id="KUK44630.1"/>
    </source>
</evidence>
<comment type="subcellular location">
    <subcellularLocation>
        <location evidence="1">Cell membrane</location>
        <topology evidence="1">Multi-pass membrane protein</topology>
    </subcellularLocation>
</comment>
<keyword evidence="5 6" id="KW-0472">Membrane</keyword>
<feature type="transmembrane region" description="Helical" evidence="6">
    <location>
        <begin position="313"/>
        <end position="335"/>
    </location>
</feature>
<feature type="transmembrane region" description="Helical" evidence="6">
    <location>
        <begin position="370"/>
        <end position="393"/>
    </location>
</feature>
<evidence type="ECO:0000256" key="5">
    <source>
        <dbReference type="ARBA" id="ARBA00023136"/>
    </source>
</evidence>
<dbReference type="InterPro" id="IPR002293">
    <property type="entry name" value="AA/rel_permease1"/>
</dbReference>
<dbReference type="Pfam" id="PF13520">
    <property type="entry name" value="AA_permease_2"/>
    <property type="match status" value="1"/>
</dbReference>
<keyword evidence="4 6" id="KW-1133">Transmembrane helix</keyword>
<dbReference type="PIRSF" id="PIRSF006060">
    <property type="entry name" value="AA_transporter"/>
    <property type="match status" value="1"/>
</dbReference>
<feature type="transmembrane region" description="Helical" evidence="6">
    <location>
        <begin position="7"/>
        <end position="29"/>
    </location>
</feature>
<feature type="transmembrane region" description="Helical" evidence="6">
    <location>
        <begin position="341"/>
        <end position="358"/>
    </location>
</feature>
<keyword evidence="3 6" id="KW-0812">Transmembrane</keyword>
<feature type="transmembrane region" description="Helical" evidence="6">
    <location>
        <begin position="83"/>
        <end position="112"/>
    </location>
</feature>
<dbReference type="PATRIC" id="fig|301375.6.peg.726"/>
<accession>A0A101FUB1</accession>
<comment type="caution">
    <text evidence="7">The sequence shown here is derived from an EMBL/GenBank/DDBJ whole genome shotgun (WGS) entry which is preliminary data.</text>
</comment>
<dbReference type="PANTHER" id="PTHR42770">
    <property type="entry name" value="AMINO ACID TRANSPORTER-RELATED"/>
    <property type="match status" value="1"/>
</dbReference>
<dbReference type="GO" id="GO:0022857">
    <property type="term" value="F:transmembrane transporter activity"/>
    <property type="evidence" value="ECO:0007669"/>
    <property type="project" value="InterPro"/>
</dbReference>
<evidence type="ECO:0000256" key="2">
    <source>
        <dbReference type="ARBA" id="ARBA00022475"/>
    </source>
</evidence>
<dbReference type="Gene3D" id="1.20.1740.10">
    <property type="entry name" value="Amino acid/polyamine transporter I"/>
    <property type="match status" value="1"/>
</dbReference>
<feature type="transmembrane region" description="Helical" evidence="6">
    <location>
        <begin position="142"/>
        <end position="163"/>
    </location>
</feature>
<feature type="transmembrane region" description="Helical" evidence="6">
    <location>
        <begin position="216"/>
        <end position="240"/>
    </location>
</feature>
<protein>
    <submittedName>
        <fullName evidence="7">Amino acid/polyamine/organocation transporter, APC superfamily</fullName>
    </submittedName>
</protein>
<evidence type="ECO:0000256" key="1">
    <source>
        <dbReference type="ARBA" id="ARBA00004651"/>
    </source>
</evidence>
<evidence type="ECO:0000313" key="9">
    <source>
        <dbReference type="Proteomes" id="UP000053961"/>
    </source>
</evidence>
<evidence type="ECO:0000313" key="10">
    <source>
        <dbReference type="Proteomes" id="UP000057043"/>
    </source>
</evidence>